<proteinExistence type="predicted"/>
<evidence type="ECO:0000313" key="4">
    <source>
        <dbReference type="Proteomes" id="UP000176421"/>
    </source>
</evidence>
<name>A0A1G2HWV9_9BACT</name>
<protein>
    <recommendedName>
        <fullName evidence="5">PrgI family protein</fullName>
    </recommendedName>
</protein>
<reference evidence="3 4" key="1">
    <citation type="journal article" date="2016" name="Nat. Commun.">
        <title>Thousands of microbial genomes shed light on interconnected biogeochemical processes in an aquifer system.</title>
        <authorList>
            <person name="Anantharaman K."/>
            <person name="Brown C.T."/>
            <person name="Hug L.A."/>
            <person name="Sharon I."/>
            <person name="Castelle C.J."/>
            <person name="Probst A.J."/>
            <person name="Thomas B.C."/>
            <person name="Singh A."/>
            <person name="Wilkins M.J."/>
            <person name="Karaoz U."/>
            <person name="Brodie E.L."/>
            <person name="Williams K.H."/>
            <person name="Hubbard S.S."/>
            <person name="Banfield J.F."/>
        </authorList>
    </citation>
    <scope>NUCLEOTIDE SEQUENCE [LARGE SCALE GENOMIC DNA]</scope>
</reference>
<keyword evidence="2" id="KW-0812">Transmembrane</keyword>
<keyword evidence="2" id="KW-1133">Transmembrane helix</keyword>
<feature type="transmembrane region" description="Helical" evidence="2">
    <location>
        <begin position="45"/>
        <end position="66"/>
    </location>
</feature>
<keyword evidence="2" id="KW-0472">Membrane</keyword>
<feature type="region of interest" description="Disordered" evidence="1">
    <location>
        <begin position="105"/>
        <end position="158"/>
    </location>
</feature>
<evidence type="ECO:0008006" key="5">
    <source>
        <dbReference type="Google" id="ProtNLM"/>
    </source>
</evidence>
<evidence type="ECO:0000313" key="3">
    <source>
        <dbReference type="EMBL" id="OGZ66957.1"/>
    </source>
</evidence>
<dbReference type="EMBL" id="MHOS01000049">
    <property type="protein sequence ID" value="OGZ66957.1"/>
    <property type="molecule type" value="Genomic_DNA"/>
</dbReference>
<dbReference type="InterPro" id="IPR024414">
    <property type="entry name" value="Uncharacterised_PrgI"/>
</dbReference>
<feature type="compositionally biased region" description="Low complexity" evidence="1">
    <location>
        <begin position="130"/>
        <end position="145"/>
    </location>
</feature>
<organism evidence="3 4">
    <name type="scientific">Candidatus Staskawiczbacteria bacterium RIFCSPHIGHO2_02_FULL_34_9</name>
    <dbReference type="NCBI Taxonomy" id="1802206"/>
    <lineage>
        <taxon>Bacteria</taxon>
        <taxon>Candidatus Staskawicziibacteriota</taxon>
    </lineage>
</organism>
<dbReference type="Pfam" id="PF12666">
    <property type="entry name" value="PrgI"/>
    <property type="match status" value="1"/>
</dbReference>
<dbReference type="STRING" id="1802206.A3D35_01630"/>
<gene>
    <name evidence="3" type="ORF">A3D35_01630</name>
</gene>
<accession>A0A1G2HWV9</accession>
<dbReference type="AlphaFoldDB" id="A0A1G2HWV9"/>
<dbReference type="Proteomes" id="UP000176421">
    <property type="component" value="Unassembled WGS sequence"/>
</dbReference>
<comment type="caution">
    <text evidence="3">The sequence shown here is derived from an EMBL/GenBank/DDBJ whole genome shotgun (WGS) entry which is preliminary data.</text>
</comment>
<evidence type="ECO:0000256" key="2">
    <source>
        <dbReference type="SAM" id="Phobius"/>
    </source>
</evidence>
<feature type="transmembrane region" description="Helical" evidence="2">
    <location>
        <begin position="20"/>
        <end position="39"/>
    </location>
</feature>
<sequence>MAQYPLPQFIEEEGKITFFLTFRQFFLLVGGGFICFALYYTIPFYLFVAISVVVMIIVVGVAFIKIDDEQITKVIMHFINFYTSDKDYTWGGDSMISPQKEIINNGSLSEKNGPKKTTENNPGLEEYTYSKSNQTTQMKSTQMSQLKSSRKAVEFKGK</sequence>
<evidence type="ECO:0000256" key="1">
    <source>
        <dbReference type="SAM" id="MobiDB-lite"/>
    </source>
</evidence>